<evidence type="ECO:0000313" key="6">
    <source>
        <dbReference type="Proteomes" id="UP000237749"/>
    </source>
</evidence>
<sequence>MEKKVTMQMIAQRAGVSVVTVSNVLSGKKGASDQVRNLIFALAEETGYRKSASKTQDGGQTYRFGVLIAERYVKEYPSFYMHIYKEIAQEAAKRDCITILDVIDETCERIADPVYLFPDAEIDGLLIIGEMASLFVDLVRENSKVPVVGVDFYDVDKEMDFIIADSFRGMQKATERLIECGHKDIVFLGTPRATNSIMDRYMGYCKAMLLNHIDHTSLICDRSVDEYGSVIDFDLPSQLPAAFVCNCERSTALLIEKLRERGVRIPEDVSIAAFDRFLDEYPDGLKVTTYEIDEKVLARISVNTLLKRIKGKGKSFGIRMVDGVIKEGNTVKRRGR</sequence>
<name>A0A2S6HWM3_9FIRM</name>
<dbReference type="Gene3D" id="1.10.260.40">
    <property type="entry name" value="lambda repressor-like DNA-binding domains"/>
    <property type="match status" value="1"/>
</dbReference>
<dbReference type="InterPro" id="IPR046335">
    <property type="entry name" value="LacI/GalR-like_sensor"/>
</dbReference>
<keyword evidence="6" id="KW-1185">Reference proteome</keyword>
<organism evidence="5 6">
    <name type="scientific">Lacrimispora xylanisolvens</name>
    <dbReference type="NCBI Taxonomy" id="384636"/>
    <lineage>
        <taxon>Bacteria</taxon>
        <taxon>Bacillati</taxon>
        <taxon>Bacillota</taxon>
        <taxon>Clostridia</taxon>
        <taxon>Lachnospirales</taxon>
        <taxon>Lachnospiraceae</taxon>
        <taxon>Lacrimispora</taxon>
    </lineage>
</organism>
<keyword evidence="3" id="KW-0804">Transcription</keyword>
<keyword evidence="2" id="KW-0238">DNA-binding</keyword>
<keyword evidence="1" id="KW-0805">Transcription regulation</keyword>
<dbReference type="InterPro" id="IPR010982">
    <property type="entry name" value="Lambda_DNA-bd_dom_sf"/>
</dbReference>
<dbReference type="SMART" id="SM00354">
    <property type="entry name" value="HTH_LACI"/>
    <property type="match status" value="1"/>
</dbReference>
<evidence type="ECO:0000259" key="4">
    <source>
        <dbReference type="PROSITE" id="PS50932"/>
    </source>
</evidence>
<dbReference type="SUPFAM" id="SSF53822">
    <property type="entry name" value="Periplasmic binding protein-like I"/>
    <property type="match status" value="1"/>
</dbReference>
<dbReference type="Pfam" id="PF13377">
    <property type="entry name" value="Peripla_BP_3"/>
    <property type="match status" value="1"/>
</dbReference>
<evidence type="ECO:0000256" key="1">
    <source>
        <dbReference type="ARBA" id="ARBA00023015"/>
    </source>
</evidence>
<evidence type="ECO:0000313" key="5">
    <source>
        <dbReference type="EMBL" id="PPK82402.1"/>
    </source>
</evidence>
<dbReference type="Pfam" id="PF00356">
    <property type="entry name" value="LacI"/>
    <property type="match status" value="1"/>
</dbReference>
<proteinExistence type="predicted"/>
<comment type="caution">
    <text evidence="5">The sequence shown here is derived from an EMBL/GenBank/DDBJ whole genome shotgun (WGS) entry which is preliminary data.</text>
</comment>
<dbReference type="GO" id="GO:0003700">
    <property type="term" value="F:DNA-binding transcription factor activity"/>
    <property type="evidence" value="ECO:0007669"/>
    <property type="project" value="TreeGrafter"/>
</dbReference>
<feature type="domain" description="HTH lacI-type" evidence="4">
    <location>
        <begin position="5"/>
        <end position="59"/>
    </location>
</feature>
<accession>A0A2S6HWM3</accession>
<dbReference type="AlphaFoldDB" id="A0A2S6HWM3"/>
<dbReference type="PANTHER" id="PTHR30146">
    <property type="entry name" value="LACI-RELATED TRANSCRIPTIONAL REPRESSOR"/>
    <property type="match status" value="1"/>
</dbReference>
<dbReference type="PANTHER" id="PTHR30146:SF109">
    <property type="entry name" value="HTH-TYPE TRANSCRIPTIONAL REGULATOR GALS"/>
    <property type="match status" value="1"/>
</dbReference>
<dbReference type="OrthoDB" id="9803256at2"/>
<dbReference type="RefSeq" id="WP_104434830.1">
    <property type="nucleotide sequence ID" value="NZ_PTJA01000002.1"/>
</dbReference>
<dbReference type="CDD" id="cd01392">
    <property type="entry name" value="HTH_LacI"/>
    <property type="match status" value="1"/>
</dbReference>
<dbReference type="Proteomes" id="UP000237749">
    <property type="component" value="Unassembled WGS sequence"/>
</dbReference>
<gene>
    <name evidence="5" type="ORF">BXY41_10290</name>
</gene>
<reference evidence="5 6" key="1">
    <citation type="submission" date="2018-02" db="EMBL/GenBank/DDBJ databases">
        <title>Genomic Encyclopedia of Archaeal and Bacterial Type Strains, Phase II (KMG-II): from individual species to whole genera.</title>
        <authorList>
            <person name="Goeker M."/>
        </authorList>
    </citation>
    <scope>NUCLEOTIDE SEQUENCE [LARGE SCALE GENOMIC DNA]</scope>
    <source>
        <strain evidence="5 6">DSM 3808</strain>
    </source>
</reference>
<protein>
    <submittedName>
        <fullName evidence="5">LacI family transcriptional regulator</fullName>
    </submittedName>
</protein>
<dbReference type="GO" id="GO:0000976">
    <property type="term" value="F:transcription cis-regulatory region binding"/>
    <property type="evidence" value="ECO:0007669"/>
    <property type="project" value="TreeGrafter"/>
</dbReference>
<dbReference type="InterPro" id="IPR028082">
    <property type="entry name" value="Peripla_BP_I"/>
</dbReference>
<dbReference type="Gene3D" id="3.40.50.2300">
    <property type="match status" value="2"/>
</dbReference>
<dbReference type="SUPFAM" id="SSF47413">
    <property type="entry name" value="lambda repressor-like DNA-binding domains"/>
    <property type="match status" value="1"/>
</dbReference>
<evidence type="ECO:0000256" key="2">
    <source>
        <dbReference type="ARBA" id="ARBA00023125"/>
    </source>
</evidence>
<dbReference type="EMBL" id="PTJA01000002">
    <property type="protein sequence ID" value="PPK82402.1"/>
    <property type="molecule type" value="Genomic_DNA"/>
</dbReference>
<evidence type="ECO:0000256" key="3">
    <source>
        <dbReference type="ARBA" id="ARBA00023163"/>
    </source>
</evidence>
<dbReference type="InterPro" id="IPR000843">
    <property type="entry name" value="HTH_LacI"/>
</dbReference>
<dbReference type="PROSITE" id="PS50932">
    <property type="entry name" value="HTH_LACI_2"/>
    <property type="match status" value="1"/>
</dbReference>